<dbReference type="PATRIC" id="fig|452.5.peg.743"/>
<dbReference type="STRING" id="452.Lspi_0678"/>
<dbReference type="NCBIfam" id="TIGR00929">
    <property type="entry name" value="VirB4_CagE"/>
    <property type="match status" value="1"/>
</dbReference>
<evidence type="ECO:0000256" key="3">
    <source>
        <dbReference type="ARBA" id="ARBA00022840"/>
    </source>
</evidence>
<name>A0A0W0Z8D4_LEGSP</name>
<keyword evidence="3" id="KW-0067">ATP-binding</keyword>
<dbReference type="CDD" id="cd01127">
    <property type="entry name" value="TrwB_TraG_TraD_VirD4"/>
    <property type="match status" value="1"/>
</dbReference>
<dbReference type="RefSeq" id="WP_058482628.1">
    <property type="nucleotide sequence ID" value="NZ_CAAAII010000002.1"/>
</dbReference>
<dbReference type="InterPro" id="IPR004346">
    <property type="entry name" value="CagE_TrbE_VirB"/>
</dbReference>
<proteinExistence type="inferred from homology"/>
<comment type="caution">
    <text evidence="5">The sequence shown here is derived from an EMBL/GenBank/DDBJ whole genome shotgun (WGS) entry which is preliminary data.</text>
</comment>
<sequence>MNLFKSRQIAYQETPVSAVFPITHLNTPGVFESKIGFQGATLKVQGIPFLTAEPEHLNRLSQRLHQAMLNLDERFIQYVTVHRKKENLALKGQFKSAFAKRVNDRYHARFTGKSLYRNDIYLTTVLKGDTSSKAARSLSFMERLKALQSPQNSKALREEKLTALQAKMAQLQTALSPFKPHPLGENDQNLGYSELLAFLSLVPNGGDSVPFQRPVNFTAIAKGITEVWRAEQLYPQGHLGQYLCNRQLFFGNAIQLQGAANKDTRFAAMLAIKQYSQHSASVMLDPLLELDCEFILTHSFAPIPREVALDVIHKKRGKLINANDAGVSQIADLSLLEDGLASEATRLGYHHNTLMLLADSREELELAIREAVNVYALSGMVLVRETIGAELAFWSQIPTNHHFITRSSLITSHNFVDFCPLHNFETGFRDGNHLGEAVTLLQTPSKTPVYFNYHTPSSKTNPAKGHTAIFGATNAGKNTLVAFLDAQMGRYSNRSFFLDRDEASKIYVLSSGNSRYTVIAPDKAVAMNPLQLPDTSKNRTFIKDWFGQLIKQPNENDLPGPVTETINECVNYAFDHLEKRYRTLSNVSQCLPCDFPRWPELRRWLKGHDGRGDGEFAWLFDNDKDSLRLDFDKVGFDITYLMDEVSNQISTPVYLYLLHRMRLSLDGRLTSFIIDEAWQVLGSPFWLKHLKSWLATIRKKNGHFIFMTQSPETVVNSTIASEILTNVATTIYFPNPSASTEVYQNKLHLTSSEYQLLKNLTPESRQFLVKQEQTAMLCKLDLSPLADEIRIFSGNQASVQLLDTIINEVGDNPDVWLPLFLQRSRA</sequence>
<organism evidence="5 6">
    <name type="scientific">Legionella spiritensis</name>
    <dbReference type="NCBI Taxonomy" id="452"/>
    <lineage>
        <taxon>Bacteria</taxon>
        <taxon>Pseudomonadati</taxon>
        <taxon>Pseudomonadota</taxon>
        <taxon>Gammaproteobacteria</taxon>
        <taxon>Legionellales</taxon>
        <taxon>Legionellaceae</taxon>
        <taxon>Legionella</taxon>
    </lineage>
</organism>
<dbReference type="GO" id="GO:0005524">
    <property type="term" value="F:ATP binding"/>
    <property type="evidence" value="ECO:0007669"/>
    <property type="project" value="UniProtKB-KW"/>
</dbReference>
<dbReference type="Proteomes" id="UP000054877">
    <property type="component" value="Unassembled WGS sequence"/>
</dbReference>
<dbReference type="InterPro" id="IPR027417">
    <property type="entry name" value="P-loop_NTPase"/>
</dbReference>
<dbReference type="InterPro" id="IPR018145">
    <property type="entry name" value="CagE_TrbE_VirB_cntrl_dom"/>
</dbReference>
<evidence type="ECO:0000256" key="1">
    <source>
        <dbReference type="ARBA" id="ARBA00006512"/>
    </source>
</evidence>
<accession>A0A0W0Z8D4</accession>
<dbReference type="InterPro" id="IPR051162">
    <property type="entry name" value="T4SS_component"/>
</dbReference>
<dbReference type="EMBL" id="LNYX01000007">
    <property type="protein sequence ID" value="KTD65361.1"/>
    <property type="molecule type" value="Genomic_DNA"/>
</dbReference>
<dbReference type="Gene3D" id="3.40.50.300">
    <property type="entry name" value="P-loop containing nucleotide triphosphate hydrolases"/>
    <property type="match status" value="1"/>
</dbReference>
<dbReference type="PANTHER" id="PTHR30121">
    <property type="entry name" value="UNCHARACTERIZED PROTEIN YJGR-RELATED"/>
    <property type="match status" value="1"/>
</dbReference>
<dbReference type="SUPFAM" id="SSF52540">
    <property type="entry name" value="P-loop containing nucleoside triphosphate hydrolases"/>
    <property type="match status" value="1"/>
</dbReference>
<gene>
    <name evidence="5" type="primary">lvhB_2</name>
    <name evidence="5" type="ORF">Lspi_0678</name>
</gene>
<dbReference type="Pfam" id="PF03135">
    <property type="entry name" value="CagE_TrbE_VirB"/>
    <property type="match status" value="1"/>
</dbReference>
<evidence type="ECO:0000256" key="2">
    <source>
        <dbReference type="ARBA" id="ARBA00022741"/>
    </source>
</evidence>
<comment type="similarity">
    <text evidence="1">Belongs to the TrbE/VirB4 family.</text>
</comment>
<reference evidence="5 6" key="1">
    <citation type="submission" date="2015-11" db="EMBL/GenBank/DDBJ databases">
        <title>Genomic analysis of 38 Legionella species identifies large and diverse effector repertoires.</title>
        <authorList>
            <person name="Burstein D."/>
            <person name="Amaro F."/>
            <person name="Zusman T."/>
            <person name="Lifshitz Z."/>
            <person name="Cohen O."/>
            <person name="Gilbert J.A."/>
            <person name="Pupko T."/>
            <person name="Shuman H.A."/>
            <person name="Segal G."/>
        </authorList>
    </citation>
    <scope>NUCLEOTIDE SEQUENCE [LARGE SCALE GENOMIC DNA]</scope>
    <source>
        <strain evidence="5 6">Mt.St.Helens-9</strain>
    </source>
</reference>
<evidence type="ECO:0000259" key="4">
    <source>
        <dbReference type="Pfam" id="PF03135"/>
    </source>
</evidence>
<evidence type="ECO:0000313" key="6">
    <source>
        <dbReference type="Proteomes" id="UP000054877"/>
    </source>
</evidence>
<dbReference type="OrthoDB" id="9816422at2"/>
<keyword evidence="6" id="KW-1185">Reference proteome</keyword>
<keyword evidence="2" id="KW-0547">Nucleotide-binding</keyword>
<evidence type="ECO:0000313" key="5">
    <source>
        <dbReference type="EMBL" id="KTD65361.1"/>
    </source>
</evidence>
<feature type="domain" description="CagE TrbE VirB component of type IV transporter system central" evidence="4">
    <location>
        <begin position="187"/>
        <end position="406"/>
    </location>
</feature>
<dbReference type="PANTHER" id="PTHR30121:SF12">
    <property type="entry name" value="TYPE IV SECRETION SYSTEM PROTEIN CAGE"/>
    <property type="match status" value="1"/>
</dbReference>
<protein>
    <submittedName>
        <fullName evidence="5">Vir protein</fullName>
    </submittedName>
</protein>
<dbReference type="AlphaFoldDB" id="A0A0W0Z8D4"/>